<dbReference type="EMBL" id="CP006939">
    <property type="protein sequence ID" value="AHC16697.1"/>
    <property type="molecule type" value="Genomic_DNA"/>
</dbReference>
<keyword evidence="2" id="KW-1185">Reference proteome</keyword>
<dbReference type="AlphaFoldDB" id="V5WLE8"/>
<protein>
    <submittedName>
        <fullName evidence="1">Uncharacterized protein</fullName>
    </submittedName>
</protein>
<evidence type="ECO:0000313" key="2">
    <source>
        <dbReference type="Proteomes" id="UP000018680"/>
    </source>
</evidence>
<gene>
    <name evidence="1" type="ORF">L21SP2_3359</name>
</gene>
<dbReference type="KEGG" id="slr:L21SP2_3359"/>
<name>V5WLE8_9SPIO</name>
<accession>V5WLE8</accession>
<organism evidence="1 2">
    <name type="scientific">Salinispira pacifica</name>
    <dbReference type="NCBI Taxonomy" id="1307761"/>
    <lineage>
        <taxon>Bacteria</taxon>
        <taxon>Pseudomonadati</taxon>
        <taxon>Spirochaetota</taxon>
        <taxon>Spirochaetia</taxon>
        <taxon>Spirochaetales</taxon>
        <taxon>Spirochaetaceae</taxon>
        <taxon>Salinispira</taxon>
    </lineage>
</organism>
<dbReference type="RefSeq" id="WP_024269585.1">
    <property type="nucleotide sequence ID" value="NC_023035.1"/>
</dbReference>
<proteinExistence type="predicted"/>
<evidence type="ECO:0000313" key="1">
    <source>
        <dbReference type="EMBL" id="AHC16697.1"/>
    </source>
</evidence>
<dbReference type="HOGENOM" id="CLU_3296287_0_0_12"/>
<sequence>MSTGILILNLIIQKITHIPNNMIYQKVVRTYARKSGTREG</sequence>
<reference evidence="1 2" key="1">
    <citation type="journal article" date="2015" name="Stand. Genomic Sci.">
        <title>Complete genome sequence and description of Salinispira pacifica gen. nov., sp. nov., a novel spirochaete isolated form a hypersaline microbial mat.</title>
        <authorList>
            <person name="Ben Hania W."/>
            <person name="Joseph M."/>
            <person name="Schumann P."/>
            <person name="Bunk B."/>
            <person name="Fiebig A."/>
            <person name="Sproer C."/>
            <person name="Klenk H.P."/>
            <person name="Fardeau M.L."/>
            <person name="Spring S."/>
        </authorList>
    </citation>
    <scope>NUCLEOTIDE SEQUENCE [LARGE SCALE GENOMIC DNA]</scope>
    <source>
        <strain evidence="1 2">L21-RPul-D2</strain>
    </source>
</reference>
<dbReference type="Proteomes" id="UP000018680">
    <property type="component" value="Chromosome"/>
</dbReference>